<evidence type="ECO:0000256" key="8">
    <source>
        <dbReference type="ARBA" id="ARBA00022801"/>
    </source>
</evidence>
<feature type="binding site" evidence="15">
    <location>
        <position position="117"/>
    </location>
    <ligand>
        <name>Zn(2+)</name>
        <dbReference type="ChEBI" id="CHEBI:29105"/>
        <label>1</label>
    </ligand>
</feature>
<dbReference type="eggNOG" id="COG0624">
    <property type="taxonomic scope" value="Bacteria"/>
</dbReference>
<keyword evidence="7 15" id="KW-0479">Metal-binding</keyword>
<dbReference type="SUPFAM" id="SSF55031">
    <property type="entry name" value="Bacterial exopeptidase dimerisation domain"/>
    <property type="match status" value="1"/>
</dbReference>
<keyword evidence="11 15" id="KW-0457">Lysine biosynthesis</keyword>
<proteinExistence type="inferred from homology"/>
<comment type="similarity">
    <text evidence="2 15">Belongs to the peptidase M20A family. DapE subfamily.</text>
</comment>
<evidence type="ECO:0000256" key="15">
    <source>
        <dbReference type="HAMAP-Rule" id="MF_01690"/>
    </source>
</evidence>
<dbReference type="EC" id="3.5.1.18" evidence="4 15"/>
<dbReference type="GO" id="GO:0006526">
    <property type="term" value="P:L-arginine biosynthetic process"/>
    <property type="evidence" value="ECO:0007669"/>
    <property type="project" value="TreeGrafter"/>
</dbReference>
<keyword evidence="6 15" id="KW-0028">Amino-acid biosynthesis</keyword>
<feature type="active site" description="Proton acceptor" evidence="15">
    <location>
        <position position="150"/>
    </location>
</feature>
<dbReference type="HAMAP" id="MF_01690">
    <property type="entry name" value="DapE"/>
    <property type="match status" value="1"/>
</dbReference>
<feature type="binding site" evidence="15">
    <location>
        <position position="84"/>
    </location>
    <ligand>
        <name>Zn(2+)</name>
        <dbReference type="ChEBI" id="CHEBI:29105"/>
        <label>1</label>
    </ligand>
</feature>
<evidence type="ECO:0000256" key="11">
    <source>
        <dbReference type="ARBA" id="ARBA00023154"/>
    </source>
</evidence>
<keyword evidence="12 15" id="KW-0170">Cobalt</keyword>
<dbReference type="SUPFAM" id="SSF53187">
    <property type="entry name" value="Zn-dependent exopeptidases"/>
    <property type="match status" value="1"/>
</dbReference>
<evidence type="ECO:0000313" key="16">
    <source>
        <dbReference type="EMBL" id="OAZ72580.1"/>
    </source>
</evidence>
<evidence type="ECO:0000256" key="2">
    <source>
        <dbReference type="ARBA" id="ARBA00006746"/>
    </source>
</evidence>
<comment type="catalytic activity">
    <reaction evidence="14 15">
        <text>N-succinyl-(2S,6S)-2,6-diaminopimelate + H2O = (2S,6S)-2,6-diaminopimelate + succinate</text>
        <dbReference type="Rhea" id="RHEA:22608"/>
        <dbReference type="ChEBI" id="CHEBI:15377"/>
        <dbReference type="ChEBI" id="CHEBI:30031"/>
        <dbReference type="ChEBI" id="CHEBI:57609"/>
        <dbReference type="ChEBI" id="CHEBI:58087"/>
        <dbReference type="EC" id="3.5.1.18"/>
    </reaction>
</comment>
<dbReference type="GO" id="GO:0009089">
    <property type="term" value="P:lysine biosynthetic process via diaminopimelate"/>
    <property type="evidence" value="ECO:0007669"/>
    <property type="project" value="UniProtKB-UniRule"/>
</dbReference>
<comment type="pathway">
    <text evidence="1 15">Amino-acid biosynthesis; L-lysine biosynthesis via DAP pathway; LL-2,6-diaminopimelate from (S)-tetrahydrodipicolinate (succinylase route): step 3/3.</text>
</comment>
<dbReference type="OrthoDB" id="9809784at2"/>
<accession>A0A1A0DC17</accession>
<evidence type="ECO:0000313" key="17">
    <source>
        <dbReference type="Proteomes" id="UP000093796"/>
    </source>
</evidence>
<gene>
    <name evidence="15 16" type="primary">dapE</name>
    <name evidence="16" type="ORF">SRCM100623_01121</name>
</gene>
<dbReference type="EMBL" id="LYUD01000099">
    <property type="protein sequence ID" value="OAZ72580.1"/>
    <property type="molecule type" value="Genomic_DNA"/>
</dbReference>
<dbReference type="PANTHER" id="PTHR43808:SF31">
    <property type="entry name" value="N-ACETYL-L-CITRULLINE DEACETYLASE"/>
    <property type="match status" value="1"/>
</dbReference>
<keyword evidence="8 15" id="KW-0378">Hydrolase</keyword>
<organism evidence="16 17">
    <name type="scientific">Acetobacter pasteurianus</name>
    <name type="common">Acetobacter turbidans</name>
    <dbReference type="NCBI Taxonomy" id="438"/>
    <lineage>
        <taxon>Bacteria</taxon>
        <taxon>Pseudomonadati</taxon>
        <taxon>Pseudomonadota</taxon>
        <taxon>Alphaproteobacteria</taxon>
        <taxon>Acetobacterales</taxon>
        <taxon>Acetobacteraceae</taxon>
        <taxon>Acetobacter</taxon>
    </lineage>
</organism>
<dbReference type="GO" id="GO:0050897">
    <property type="term" value="F:cobalt ion binding"/>
    <property type="evidence" value="ECO:0007669"/>
    <property type="project" value="UniProtKB-UniRule"/>
</dbReference>
<comment type="function">
    <text evidence="15">Catalyzes the hydrolysis of N-succinyl-L,L-diaminopimelic acid (SDAP), forming succinate and LL-2,6-diaminopimelate (DAP), an intermediate involved in the bacterial biosynthesis of lysine and meso-diaminopimelic acid, an essential component of bacterial cell walls.</text>
</comment>
<dbReference type="InterPro" id="IPR050072">
    <property type="entry name" value="Peptidase_M20A"/>
</dbReference>
<feature type="binding site" evidence="15">
    <location>
        <position position="364"/>
    </location>
    <ligand>
        <name>Zn(2+)</name>
        <dbReference type="ChEBI" id="CHEBI:29105"/>
        <label>2</label>
    </ligand>
</feature>
<dbReference type="InterPro" id="IPR001261">
    <property type="entry name" value="ArgE/DapE_CS"/>
</dbReference>
<feature type="binding site" evidence="15">
    <location>
        <position position="117"/>
    </location>
    <ligand>
        <name>Zn(2+)</name>
        <dbReference type="ChEBI" id="CHEBI:29105"/>
        <label>2</label>
    </ligand>
</feature>
<protein>
    <recommendedName>
        <fullName evidence="5 15">Succinyl-diaminopimelate desuccinylase</fullName>
        <shortName evidence="15">SDAP desuccinylase</shortName>
        <ecNumber evidence="4 15">3.5.1.18</ecNumber>
    </recommendedName>
    <alternativeName>
        <fullName evidence="13 15">N-succinyl-LL-2,6-diaminoheptanedioate amidohydrolase</fullName>
    </alternativeName>
</protein>
<dbReference type="PATRIC" id="fig|438.15.peg.1291"/>
<feature type="binding site" evidence="15">
    <location>
        <position position="179"/>
    </location>
    <ligand>
        <name>Zn(2+)</name>
        <dbReference type="ChEBI" id="CHEBI:29105"/>
        <label>1</label>
    </ligand>
</feature>
<dbReference type="AlphaFoldDB" id="A0A1A0DC17"/>
<name>A0A1A0DC17_ACEPA</name>
<comment type="caution">
    <text evidence="16">The sequence shown here is derived from an EMBL/GenBank/DDBJ whole genome shotgun (WGS) entry which is preliminary data.</text>
</comment>
<dbReference type="Pfam" id="PF01546">
    <property type="entry name" value="Peptidase_M20"/>
    <property type="match status" value="1"/>
</dbReference>
<dbReference type="UniPathway" id="UPA00034">
    <property type="reaction ID" value="UER00021"/>
</dbReference>
<evidence type="ECO:0000256" key="13">
    <source>
        <dbReference type="ARBA" id="ARBA00031891"/>
    </source>
</evidence>
<sequence length="391" mass="41520">MADAAQVSIPANLALTDPVGVAQALIRLPSVSPDPGASQHLLAAMLERLGFEVTHLPFGEGAERTPNFFARLGTGSPHICYAGHTDVVPPGNEADWSHPPYAADIVDGVLYGRGACDMKGGIAAFVSAVARHVAAGPGKGSISFLITGDEEGPATYGTVKVLEWMAQHNQIPDYCLVGEPTNPKVLGEMVKVGRRGSLNAHIVVEGTQGHVAYPHRADNPVHRLLAVLEALRATPLDNGTEYFEPSSLQVTSVDVGNGATNVIPARAEARLNIRFNDLHTGAALKGWVETVCRQHAPRSRVEIKISGESFLTSPTQETTALVEAIKQVTGRTPKLDTGGGTSDARFISRYCAVSEFGLVGASIHKVDEHTDVADLEMLTRIYQTFLEGAQA</sequence>
<evidence type="ECO:0000256" key="6">
    <source>
        <dbReference type="ARBA" id="ARBA00022605"/>
    </source>
</evidence>
<feature type="active site" evidence="15">
    <location>
        <position position="86"/>
    </location>
</feature>
<evidence type="ECO:0000256" key="9">
    <source>
        <dbReference type="ARBA" id="ARBA00022833"/>
    </source>
</evidence>
<dbReference type="NCBIfam" id="NF009557">
    <property type="entry name" value="PRK13009.1"/>
    <property type="match status" value="1"/>
</dbReference>
<dbReference type="GO" id="GO:0008270">
    <property type="term" value="F:zinc ion binding"/>
    <property type="evidence" value="ECO:0007669"/>
    <property type="project" value="UniProtKB-UniRule"/>
</dbReference>
<dbReference type="Gene3D" id="3.40.630.10">
    <property type="entry name" value="Zn peptidases"/>
    <property type="match status" value="2"/>
</dbReference>
<evidence type="ECO:0000256" key="7">
    <source>
        <dbReference type="ARBA" id="ARBA00022723"/>
    </source>
</evidence>
<evidence type="ECO:0000256" key="5">
    <source>
        <dbReference type="ARBA" id="ARBA00022391"/>
    </source>
</evidence>
<dbReference type="GO" id="GO:0019877">
    <property type="term" value="P:diaminopimelate biosynthetic process"/>
    <property type="evidence" value="ECO:0007669"/>
    <property type="project" value="UniProtKB-UniRule"/>
</dbReference>
<evidence type="ECO:0000256" key="10">
    <source>
        <dbReference type="ARBA" id="ARBA00022915"/>
    </source>
</evidence>
<comment type="cofactor">
    <cofactor evidence="15">
        <name>Zn(2+)</name>
        <dbReference type="ChEBI" id="CHEBI:29105"/>
    </cofactor>
    <cofactor evidence="15">
        <name>Co(2+)</name>
        <dbReference type="ChEBI" id="CHEBI:48828"/>
    </cofactor>
    <text evidence="15">Binds 2 Zn(2+) or Co(2+) ions per subunit.</text>
</comment>
<dbReference type="InterPro" id="IPR002933">
    <property type="entry name" value="Peptidase_M20"/>
</dbReference>
<dbReference type="PROSITE" id="PS00759">
    <property type="entry name" value="ARGE_DAPE_CPG2_2"/>
    <property type="match status" value="1"/>
</dbReference>
<keyword evidence="10 15" id="KW-0220">Diaminopimelate biosynthesis</keyword>
<dbReference type="PANTHER" id="PTHR43808">
    <property type="entry name" value="ACETYLORNITHINE DEACETYLASE"/>
    <property type="match status" value="1"/>
</dbReference>
<evidence type="ECO:0000256" key="1">
    <source>
        <dbReference type="ARBA" id="ARBA00005130"/>
    </source>
</evidence>
<dbReference type="Proteomes" id="UP000093796">
    <property type="component" value="Unassembled WGS sequence"/>
</dbReference>
<dbReference type="GO" id="GO:0009014">
    <property type="term" value="F:succinyl-diaminopimelate desuccinylase activity"/>
    <property type="evidence" value="ECO:0007669"/>
    <property type="project" value="UniProtKB-UniRule"/>
</dbReference>
<dbReference type="GeneID" id="66350528"/>
<evidence type="ECO:0000256" key="4">
    <source>
        <dbReference type="ARBA" id="ARBA00011921"/>
    </source>
</evidence>
<keyword evidence="9 15" id="KW-0862">Zinc</keyword>
<reference evidence="16 17" key="1">
    <citation type="submission" date="2016-05" db="EMBL/GenBank/DDBJ databases">
        <title>Genome sequencing of Acetobacter pasteurianus strain SRCM100623.</title>
        <authorList>
            <person name="Song Y.R."/>
        </authorList>
    </citation>
    <scope>NUCLEOTIDE SEQUENCE [LARGE SCALE GENOMIC DNA]</scope>
    <source>
        <strain evidence="16 17">SRCM100623</strain>
    </source>
</reference>
<dbReference type="CDD" id="cd03891">
    <property type="entry name" value="M20_DapE_proteobac"/>
    <property type="match status" value="1"/>
</dbReference>
<dbReference type="NCBIfam" id="TIGR01246">
    <property type="entry name" value="dapE_proteo"/>
    <property type="match status" value="1"/>
</dbReference>
<dbReference type="InterPro" id="IPR036264">
    <property type="entry name" value="Bact_exopeptidase_dim_dom"/>
</dbReference>
<evidence type="ECO:0000256" key="12">
    <source>
        <dbReference type="ARBA" id="ARBA00023285"/>
    </source>
</evidence>
<dbReference type="InterPro" id="IPR005941">
    <property type="entry name" value="DapE_proteobac"/>
</dbReference>
<dbReference type="GO" id="GO:0008777">
    <property type="term" value="F:acetylornithine deacetylase activity"/>
    <property type="evidence" value="ECO:0007669"/>
    <property type="project" value="TreeGrafter"/>
</dbReference>
<evidence type="ECO:0000256" key="3">
    <source>
        <dbReference type="ARBA" id="ARBA00011738"/>
    </source>
</evidence>
<dbReference type="InterPro" id="IPR011650">
    <property type="entry name" value="Peptidase_M20_dimer"/>
</dbReference>
<comment type="subunit">
    <text evidence="3 15">Homodimer.</text>
</comment>
<feature type="binding site" evidence="15">
    <location>
        <position position="151"/>
    </location>
    <ligand>
        <name>Zn(2+)</name>
        <dbReference type="ChEBI" id="CHEBI:29105"/>
        <label>2</label>
    </ligand>
</feature>
<dbReference type="RefSeq" id="WP_003629108.1">
    <property type="nucleotide sequence ID" value="NZ_CP039846.2"/>
</dbReference>
<evidence type="ECO:0000256" key="14">
    <source>
        <dbReference type="ARBA" id="ARBA00051301"/>
    </source>
</evidence>
<dbReference type="Pfam" id="PF07687">
    <property type="entry name" value="M20_dimer"/>
    <property type="match status" value="1"/>
</dbReference>